<dbReference type="Pfam" id="PF05199">
    <property type="entry name" value="GMC_oxred_C"/>
    <property type="match status" value="1"/>
</dbReference>
<dbReference type="Gene3D" id="3.50.50.60">
    <property type="entry name" value="FAD/NAD(P)-binding domain"/>
    <property type="match status" value="2"/>
</dbReference>
<dbReference type="InterPro" id="IPR003953">
    <property type="entry name" value="FAD-dep_OxRdtase_2_FAD-bd"/>
</dbReference>
<dbReference type="Proteomes" id="UP001061862">
    <property type="component" value="Chromosome"/>
</dbReference>
<evidence type="ECO:0000259" key="8">
    <source>
        <dbReference type="Pfam" id="PF05199"/>
    </source>
</evidence>
<keyword evidence="10" id="KW-1185">Reference proteome</keyword>
<evidence type="ECO:0000259" key="7">
    <source>
        <dbReference type="Pfam" id="PF00890"/>
    </source>
</evidence>
<keyword evidence="3" id="KW-0285">Flavoprotein</keyword>
<keyword evidence="5" id="KW-0560">Oxidoreductase</keyword>
<evidence type="ECO:0000256" key="2">
    <source>
        <dbReference type="ARBA" id="ARBA00010790"/>
    </source>
</evidence>
<dbReference type="SUPFAM" id="SSF51905">
    <property type="entry name" value="FAD/NAD(P)-binding domain"/>
    <property type="match status" value="1"/>
</dbReference>
<evidence type="ECO:0000256" key="1">
    <source>
        <dbReference type="ARBA" id="ARBA00001974"/>
    </source>
</evidence>
<feature type="compositionally biased region" description="Polar residues" evidence="6">
    <location>
        <begin position="409"/>
        <end position="424"/>
    </location>
</feature>
<name>A0ABY6CEJ7_9HYPH</name>
<proteinExistence type="inferred from homology"/>
<dbReference type="InterPro" id="IPR051473">
    <property type="entry name" value="P2Ox-like"/>
</dbReference>
<feature type="domain" description="Glucose-methanol-choline oxidoreductase C-terminal" evidence="8">
    <location>
        <begin position="415"/>
        <end position="534"/>
    </location>
</feature>
<comment type="cofactor">
    <cofactor evidence="1">
        <name>FAD</name>
        <dbReference type="ChEBI" id="CHEBI:57692"/>
    </cofactor>
</comment>
<keyword evidence="4" id="KW-0274">FAD</keyword>
<dbReference type="RefSeq" id="WP_262169807.1">
    <property type="nucleotide sequence ID" value="NZ_CP104965.1"/>
</dbReference>
<evidence type="ECO:0000256" key="4">
    <source>
        <dbReference type="ARBA" id="ARBA00022827"/>
    </source>
</evidence>
<evidence type="ECO:0000313" key="10">
    <source>
        <dbReference type="Proteomes" id="UP001061862"/>
    </source>
</evidence>
<evidence type="ECO:0000256" key="5">
    <source>
        <dbReference type="ARBA" id="ARBA00023002"/>
    </source>
</evidence>
<organism evidence="9 10">
    <name type="scientific">Devosia neptuniae</name>
    <dbReference type="NCBI Taxonomy" id="191302"/>
    <lineage>
        <taxon>Bacteria</taxon>
        <taxon>Pseudomonadati</taxon>
        <taxon>Pseudomonadota</taxon>
        <taxon>Alphaproteobacteria</taxon>
        <taxon>Hyphomicrobiales</taxon>
        <taxon>Devosiaceae</taxon>
        <taxon>Devosia</taxon>
    </lineage>
</organism>
<protein>
    <submittedName>
        <fullName evidence="9">GMC family oxidoreductase</fullName>
    </submittedName>
</protein>
<dbReference type="EMBL" id="CP104965">
    <property type="protein sequence ID" value="UXN70654.1"/>
    <property type="molecule type" value="Genomic_DNA"/>
</dbReference>
<dbReference type="Pfam" id="PF00890">
    <property type="entry name" value="FAD_binding_2"/>
    <property type="match status" value="1"/>
</dbReference>
<feature type="domain" description="FAD-dependent oxidoreductase 2 FAD-binding" evidence="7">
    <location>
        <begin position="17"/>
        <end position="244"/>
    </location>
</feature>
<evidence type="ECO:0000313" key="9">
    <source>
        <dbReference type="EMBL" id="UXN70654.1"/>
    </source>
</evidence>
<feature type="region of interest" description="Disordered" evidence="6">
    <location>
        <begin position="409"/>
        <end position="434"/>
    </location>
</feature>
<sequence length="551" mass="61398">MLEDIRHLPDGSTVEFDLCIVGSGPVGLSLAREFIGSQLRVCVLESGGVELDAPTQSLATGESQGDRFVSLSRMRRRQFGGLSNAWNVQVEDYAQHGVRHAPFEAIDFEKRDWLAHSGWPFSREHLDPFYQRASDICGIGSLDYSADSWEERLSRRLPFAGSELETTMFKFGPSARFFGDGRTALEGASNITVYLYANVLEIEASHNAGEITGLRVAALSGQRYAVKARRYVLATGAIENARLLLASNRVQKAGLGNGKDLVGRFFMDHPIIRTGFLYPYEQSAFSIHALYDMRYLDKLTVMGRLTFAEEARRRQQLLGFATLFFPRTRRQQSPAHLAVREFRQAMRERRVPTNAARLVADFAGNLDDFVLDYYKHAVRRDHLFPSLSRGGWSSQEGNDKRYEKFELISQTEQSPNPDNRITLSQRRDPLGSNQPKLTVHWAGSDKDSIHRAHAILVRQLAAVGLGRLELENINNSVGLSLHHNMGTTRMHEDPSQGVVDPDGKVHGIANLYIAGGSVFPTGSYANPTLTMIALTLRLADHLKATGAPLTL</sequence>
<dbReference type="InterPro" id="IPR036188">
    <property type="entry name" value="FAD/NAD-bd_sf"/>
</dbReference>
<dbReference type="PANTHER" id="PTHR42784">
    <property type="entry name" value="PYRANOSE 2-OXIDASE"/>
    <property type="match status" value="1"/>
</dbReference>
<dbReference type="PANTHER" id="PTHR42784:SF1">
    <property type="entry name" value="PYRANOSE 2-OXIDASE"/>
    <property type="match status" value="1"/>
</dbReference>
<reference evidence="9 10" key="1">
    <citation type="submission" date="2022-09" db="EMBL/GenBank/DDBJ databases">
        <title>Interaction between co-microsymbionts with complementary sets of symbiotic genes in legume-rhizobium systems.</title>
        <authorList>
            <person name="Safronova V."/>
            <person name="Sazanova A."/>
            <person name="Afonin A."/>
            <person name="Chirak E."/>
        </authorList>
    </citation>
    <scope>NUCLEOTIDE SEQUENCE [LARGE SCALE GENOMIC DNA]</scope>
    <source>
        <strain evidence="9 10">A18/4-1</strain>
    </source>
</reference>
<evidence type="ECO:0000256" key="6">
    <source>
        <dbReference type="SAM" id="MobiDB-lite"/>
    </source>
</evidence>
<evidence type="ECO:0000256" key="3">
    <source>
        <dbReference type="ARBA" id="ARBA00022630"/>
    </source>
</evidence>
<comment type="similarity">
    <text evidence="2">Belongs to the GMC oxidoreductase family.</text>
</comment>
<dbReference type="InterPro" id="IPR007867">
    <property type="entry name" value="GMC_OxRtase_C"/>
</dbReference>
<gene>
    <name evidence="9" type="ORF">N8A98_05565</name>
</gene>
<accession>A0ABY6CEJ7</accession>